<sequence>MLNAIAYASQQTSDYFRSGSFGMAVYPYLMHPCFDKMLNGITALVAVLTAFGGVFYLFGEHVAILFSERGITTYFHHSVLELFFPIGTMLGDYENKISNLPQVMRAAFSYQGYLFIWLYFLGIYRISERRYWVLSALLALCFSIGAFLVSDLNSASYNQGGLHNFGASLTFLIGNLTLIMVGFDISSARYPKFKRRSLWLGVVGSIAIIVSMTVPTIFTPLIERVGIYSIMLWEIFAGFTLLKISK</sequence>
<organism evidence="2 3">
    <name type="scientific">Haemophilus sputorum</name>
    <dbReference type="NCBI Taxonomy" id="1078480"/>
    <lineage>
        <taxon>Bacteria</taxon>
        <taxon>Pseudomonadati</taxon>
        <taxon>Pseudomonadota</taxon>
        <taxon>Gammaproteobacteria</taxon>
        <taxon>Pasteurellales</taxon>
        <taxon>Pasteurellaceae</taxon>
        <taxon>Haemophilus</taxon>
    </lineage>
</organism>
<comment type="caution">
    <text evidence="2">The sequence shown here is derived from an EMBL/GenBank/DDBJ whole genome shotgun (WGS) entry which is preliminary data.</text>
</comment>
<feature type="transmembrane region" description="Helical" evidence="1">
    <location>
        <begin position="162"/>
        <end position="185"/>
    </location>
</feature>
<protein>
    <submittedName>
        <fullName evidence="2">DUF998 domain-containing protein</fullName>
    </submittedName>
</protein>
<dbReference type="AlphaFoldDB" id="A0A369YLL5"/>
<dbReference type="RefSeq" id="WP_111401718.1">
    <property type="nucleotide sequence ID" value="NZ_QEPN01000001.1"/>
</dbReference>
<name>A0A369YLL5_9PAST</name>
<dbReference type="EMBL" id="QEPN01000001">
    <property type="protein sequence ID" value="RDE73907.1"/>
    <property type="molecule type" value="Genomic_DNA"/>
</dbReference>
<evidence type="ECO:0000313" key="2">
    <source>
        <dbReference type="EMBL" id="RDE73907.1"/>
    </source>
</evidence>
<evidence type="ECO:0000313" key="3">
    <source>
        <dbReference type="Proteomes" id="UP000253872"/>
    </source>
</evidence>
<feature type="transmembrane region" description="Helical" evidence="1">
    <location>
        <begin position="225"/>
        <end position="242"/>
    </location>
</feature>
<evidence type="ECO:0000256" key="1">
    <source>
        <dbReference type="SAM" id="Phobius"/>
    </source>
</evidence>
<proteinExistence type="predicted"/>
<dbReference type="STRING" id="1035839.GCA_000238795_00723"/>
<keyword evidence="1" id="KW-0472">Membrane</keyword>
<feature type="transmembrane region" description="Helical" evidence="1">
    <location>
        <begin position="131"/>
        <end position="150"/>
    </location>
</feature>
<feature type="transmembrane region" description="Helical" evidence="1">
    <location>
        <begin position="37"/>
        <end position="59"/>
    </location>
</feature>
<feature type="transmembrane region" description="Helical" evidence="1">
    <location>
        <begin position="197"/>
        <end position="219"/>
    </location>
</feature>
<keyword evidence="1" id="KW-1133">Transmembrane helix</keyword>
<keyword evidence="1" id="KW-0812">Transmembrane</keyword>
<dbReference type="Proteomes" id="UP000253872">
    <property type="component" value="Unassembled WGS sequence"/>
</dbReference>
<reference evidence="2 3" key="1">
    <citation type="submission" date="2018-05" db="EMBL/GenBank/DDBJ databases">
        <title>Draft Genome Sequences for a Diverse set of 7 Haemophilus Species.</title>
        <authorList>
            <person name="Nichols M."/>
            <person name="Topaz N."/>
            <person name="Wang X."/>
            <person name="Wang X."/>
            <person name="Boxrud D."/>
        </authorList>
    </citation>
    <scope>NUCLEOTIDE SEQUENCE [LARGE SCALE GENOMIC DNA]</scope>
    <source>
        <strain evidence="2 3">C2002001239</strain>
    </source>
</reference>
<feature type="transmembrane region" description="Helical" evidence="1">
    <location>
        <begin position="103"/>
        <end position="124"/>
    </location>
</feature>
<gene>
    <name evidence="2" type="ORF">DPV93_01755</name>
</gene>
<accession>A0A369YLL5</accession>